<gene>
    <name evidence="2" type="ORF">ABL78_3941</name>
</gene>
<feature type="compositionally biased region" description="Polar residues" evidence="1">
    <location>
        <begin position="213"/>
        <end position="223"/>
    </location>
</feature>
<evidence type="ECO:0000313" key="3">
    <source>
        <dbReference type="Proteomes" id="UP000038009"/>
    </source>
</evidence>
<feature type="compositionally biased region" description="Basic and acidic residues" evidence="1">
    <location>
        <begin position="560"/>
        <end position="569"/>
    </location>
</feature>
<sequence length="864" mass="93365">MHASASRIRKSFSPAAASRGARGEDCRSPEGGPHYHHHPTDAHKRQQLSNAGANAGRDACVRQVDRTAGPPFCDTENRVATSPSSAGLSRSPSQPTVHAKQTLGGHRSVSQPLSATLSKPEADTQILPAAAFVKHGAPLLHRYRTSQANSQRRASPRSASSPARARQLPSSSVNGHIARQPTKYIRRSLLRKPTALHFNDDIGSSPLLEQSTSLRSSLESHPSVSVEGAVMQAPSERRAPIEPSFRPERVAASGTRVPVTRVRLMEPGQPVNVTESVDTSKGATSGPSRDGTRVQQDPSRKSAVTETNQLPDTVLVTPGSSSGRTEPHNSTTPPPGGRHLNALTSKDATRTSFCSDERCMHSEQSIGEFILMQRELRRCYAALDDYEVVVAQLRQECTSTWAAYRQLQQQCVQREEEVEAAVRAELTEQMNIARGKKSDSVQKSEEGDEKQSAEPNNSVEDADVQACLETTWREALEELQHAFQAEKAAHAATRRELDEALTTKKRWKARATELHRWRSRVCQRLEDSSPGPTDTPDKHIVETAFGSAQVSLSRSPSCHPPDDKHHEGFHSSNESLPAPRFHSPPHPHQAPFRQHADVAAVNYGVEDLSALSALTDESEAKAAAVEARESCAVENPIDIADRSAESEAHSSDLSLGIFASGTTTAAVGGGTVMIESQHVEERAGQSATLIIQASPQQLSSRSPAQTASAPGAVTEAARGTEEEEDGEGSLTYPSALTFPQADAGRTCVRAHAPEAGCLAVLLENLTQAAKREQQQQLQQLAFPPPPAAEASDVHATHRAVFTPWSTRTTVVASTVTVGSAERKCKELLCALLDKERQLAVMAAERTRFKRLYEEQTQGSLLGSC</sequence>
<evidence type="ECO:0000256" key="1">
    <source>
        <dbReference type="SAM" id="MobiDB-lite"/>
    </source>
</evidence>
<proteinExistence type="predicted"/>
<keyword evidence="3" id="KW-1185">Reference proteome</keyword>
<dbReference type="EMBL" id="LJSK01000107">
    <property type="protein sequence ID" value="KPI86988.1"/>
    <property type="molecule type" value="Genomic_DNA"/>
</dbReference>
<feature type="region of interest" description="Disordered" evidence="1">
    <location>
        <begin position="144"/>
        <end position="180"/>
    </location>
</feature>
<accession>A0A0N1I5F7</accession>
<feature type="compositionally biased region" description="Polar residues" evidence="1">
    <location>
        <begin position="271"/>
        <end position="311"/>
    </location>
</feature>
<feature type="compositionally biased region" description="Low complexity" evidence="1">
    <location>
        <begin position="82"/>
        <end position="95"/>
    </location>
</feature>
<feature type="region of interest" description="Disordered" evidence="1">
    <location>
        <begin position="694"/>
        <end position="732"/>
    </location>
</feature>
<dbReference type="OrthoDB" id="266087at2759"/>
<feature type="region of interest" description="Disordered" evidence="1">
    <location>
        <begin position="431"/>
        <end position="462"/>
    </location>
</feature>
<feature type="region of interest" description="Disordered" evidence="1">
    <location>
        <begin position="1"/>
        <end position="117"/>
    </location>
</feature>
<dbReference type="OMA" id="CMHSEQS"/>
<feature type="region of interest" description="Disordered" evidence="1">
    <location>
        <begin position="213"/>
        <end position="340"/>
    </location>
</feature>
<feature type="region of interest" description="Disordered" evidence="1">
    <location>
        <begin position="549"/>
        <end position="591"/>
    </location>
</feature>
<feature type="compositionally biased region" description="Polar residues" evidence="1">
    <location>
        <begin position="318"/>
        <end position="331"/>
    </location>
</feature>
<feature type="compositionally biased region" description="Polar residues" evidence="1">
    <location>
        <begin position="108"/>
        <end position="117"/>
    </location>
</feature>
<feature type="compositionally biased region" description="Polar residues" evidence="1">
    <location>
        <begin position="694"/>
        <end position="708"/>
    </location>
</feature>
<protein>
    <submittedName>
        <fullName evidence="2">Uncharacterized protein</fullName>
    </submittedName>
</protein>
<feature type="compositionally biased region" description="Low complexity" evidence="1">
    <location>
        <begin position="146"/>
        <end position="172"/>
    </location>
</feature>
<name>A0A0N1I5F7_LEPSE</name>
<reference evidence="2 3" key="1">
    <citation type="journal article" date="2015" name="PLoS Pathog.">
        <title>Leptomonas seymouri: Adaptations to the Dixenous Life Cycle Analyzed by Genome Sequencing, Transcriptome Profiling and Co-infection with Leishmania donovani.</title>
        <authorList>
            <person name="Kraeva N."/>
            <person name="Butenko A."/>
            <person name="Hlavacova J."/>
            <person name="Kostygov A."/>
            <person name="Myskova J."/>
            <person name="Grybchuk D."/>
            <person name="Lestinova T."/>
            <person name="Votypka J."/>
            <person name="Volf P."/>
            <person name="Opperdoes F."/>
            <person name="Flegontov P."/>
            <person name="Lukes J."/>
            <person name="Yurchenko V."/>
        </authorList>
    </citation>
    <scope>NUCLEOTIDE SEQUENCE [LARGE SCALE GENOMIC DNA]</scope>
    <source>
        <strain evidence="2 3">ATCC 30220</strain>
    </source>
</reference>
<dbReference type="VEuPathDB" id="TriTrypDB:Lsey_0107_0070"/>
<feature type="compositionally biased region" description="Basic and acidic residues" evidence="1">
    <location>
        <begin position="235"/>
        <end position="249"/>
    </location>
</feature>
<dbReference type="Proteomes" id="UP000038009">
    <property type="component" value="Unassembled WGS sequence"/>
</dbReference>
<evidence type="ECO:0000313" key="2">
    <source>
        <dbReference type="EMBL" id="KPI86988.1"/>
    </source>
</evidence>
<dbReference type="AlphaFoldDB" id="A0A0N1I5F7"/>
<comment type="caution">
    <text evidence="2">The sequence shown here is derived from an EMBL/GenBank/DDBJ whole genome shotgun (WGS) entry which is preliminary data.</text>
</comment>
<feature type="compositionally biased region" description="Basic and acidic residues" evidence="1">
    <location>
        <begin position="436"/>
        <end position="452"/>
    </location>
</feature>
<organism evidence="2 3">
    <name type="scientific">Leptomonas seymouri</name>
    <dbReference type="NCBI Taxonomy" id="5684"/>
    <lineage>
        <taxon>Eukaryota</taxon>
        <taxon>Discoba</taxon>
        <taxon>Euglenozoa</taxon>
        <taxon>Kinetoplastea</taxon>
        <taxon>Metakinetoplastina</taxon>
        <taxon>Trypanosomatida</taxon>
        <taxon>Trypanosomatidae</taxon>
        <taxon>Leishmaniinae</taxon>
        <taxon>Leptomonas</taxon>
    </lineage>
</organism>